<name>A0A0A2VQD6_BEABA</name>
<dbReference type="Proteomes" id="UP000030106">
    <property type="component" value="Unassembled WGS sequence"/>
</dbReference>
<dbReference type="AlphaFoldDB" id="A0A0A2VQD6"/>
<proteinExistence type="predicted"/>
<accession>A0A0A2VQD6</accession>
<evidence type="ECO:0000256" key="1">
    <source>
        <dbReference type="SAM" id="MobiDB-lite"/>
    </source>
</evidence>
<organism evidence="2 3">
    <name type="scientific">Beauveria bassiana D1-5</name>
    <dbReference type="NCBI Taxonomy" id="1245745"/>
    <lineage>
        <taxon>Eukaryota</taxon>
        <taxon>Fungi</taxon>
        <taxon>Dikarya</taxon>
        <taxon>Ascomycota</taxon>
        <taxon>Pezizomycotina</taxon>
        <taxon>Sordariomycetes</taxon>
        <taxon>Hypocreomycetidae</taxon>
        <taxon>Hypocreales</taxon>
        <taxon>Cordycipitaceae</taxon>
        <taxon>Beauveria</taxon>
    </lineage>
</organism>
<gene>
    <name evidence="2" type="ORF">BBAD15_g6330</name>
</gene>
<sequence length="270" mass="29583">MFVVLNLPPDTPGLTSRQRRHVHTQYYRLRTQQQVPRDSAPLTSLGETRPQVRPMRPPRPPFSSQGAELITPAPASESSSNAALSISAVFLKACVQHPTIVTLQVAHLRWETFPWQSAYSHPLRTAASPHPDLHVVEEDIASTQCRAMCDVMAINVRHGHNGLQQPFPMEGRCDSSGLRDDQGLQTPAVGVLKEESGRKRGVPSKMSASSTLMLLEAGEEDALDNTGLQAQSLRVFCALRRSAPRHLLVSGWPGRAQSGRALSGARRAVR</sequence>
<evidence type="ECO:0000313" key="3">
    <source>
        <dbReference type="Proteomes" id="UP000030106"/>
    </source>
</evidence>
<comment type="caution">
    <text evidence="2">The sequence shown here is derived from an EMBL/GenBank/DDBJ whole genome shotgun (WGS) entry which is preliminary data.</text>
</comment>
<feature type="region of interest" description="Disordered" evidence="1">
    <location>
        <begin position="31"/>
        <end position="75"/>
    </location>
</feature>
<reference evidence="2 3" key="1">
    <citation type="submission" date="2012-10" db="EMBL/GenBank/DDBJ databases">
        <title>Genome sequencing and analysis of entomopathogenic fungi Beauveria bassiana D1-5.</title>
        <authorList>
            <person name="Li Q."/>
            <person name="Wang L."/>
            <person name="Zhang Z."/>
            <person name="Wang Q."/>
            <person name="Ren J."/>
            <person name="Wang M."/>
            <person name="Xu W."/>
            <person name="Wang J."/>
            <person name="Lu Y."/>
            <person name="Du Q."/>
            <person name="Sun Z."/>
        </authorList>
    </citation>
    <scope>NUCLEOTIDE SEQUENCE [LARGE SCALE GENOMIC DNA]</scope>
    <source>
        <strain evidence="2 3">D1-5</strain>
    </source>
</reference>
<dbReference type="EMBL" id="ANFO01000585">
    <property type="protein sequence ID" value="KGQ08380.1"/>
    <property type="molecule type" value="Genomic_DNA"/>
</dbReference>
<dbReference type="HOGENOM" id="CLU_1030522_0_0_1"/>
<evidence type="ECO:0000313" key="2">
    <source>
        <dbReference type="EMBL" id="KGQ08380.1"/>
    </source>
</evidence>
<feature type="compositionally biased region" description="Polar residues" evidence="1">
    <location>
        <begin position="31"/>
        <end position="46"/>
    </location>
</feature>
<protein>
    <submittedName>
        <fullName evidence="2">Uncharacterized protein</fullName>
    </submittedName>
</protein>